<evidence type="ECO:0000259" key="1">
    <source>
        <dbReference type="Pfam" id="PF13673"/>
    </source>
</evidence>
<reference evidence="2 3" key="1">
    <citation type="submission" date="2019-01" db="EMBL/GenBank/DDBJ databases">
        <title>Chengkuizengella sp. nov., isolated from deep-sea sediment of East Pacific Ocean.</title>
        <authorList>
            <person name="Yang J."/>
            <person name="Lai Q."/>
            <person name="Shao Z."/>
        </authorList>
    </citation>
    <scope>NUCLEOTIDE SEQUENCE [LARGE SCALE GENOMIC DNA]</scope>
    <source>
        <strain evidence="2 3">YPA3-1-1</strain>
    </source>
</reference>
<name>A0A6N9Q5K3_9BACL</name>
<keyword evidence="2" id="KW-0808">Transferase</keyword>
<organism evidence="2 3">
    <name type="scientific">Chengkuizengella marina</name>
    <dbReference type="NCBI Taxonomy" id="2507566"/>
    <lineage>
        <taxon>Bacteria</taxon>
        <taxon>Bacillati</taxon>
        <taxon>Bacillota</taxon>
        <taxon>Bacilli</taxon>
        <taxon>Bacillales</taxon>
        <taxon>Paenibacillaceae</taxon>
        <taxon>Chengkuizengella</taxon>
    </lineage>
</organism>
<dbReference type="SUPFAM" id="SSF55729">
    <property type="entry name" value="Acyl-CoA N-acyltransferases (Nat)"/>
    <property type="match status" value="1"/>
</dbReference>
<evidence type="ECO:0000313" key="3">
    <source>
        <dbReference type="Proteomes" id="UP000448943"/>
    </source>
</evidence>
<dbReference type="Proteomes" id="UP000448943">
    <property type="component" value="Unassembled WGS sequence"/>
</dbReference>
<keyword evidence="3" id="KW-1185">Reference proteome</keyword>
<feature type="domain" description="N-acetyltransferase" evidence="1">
    <location>
        <begin position="34"/>
        <end position="114"/>
    </location>
</feature>
<sequence>MKNEGESFKMNLRSFQLSDCEKVTNLLKEVLSDTCFKKTIKVFSKQLSYDSELVIIAENDSEVAGVIIGSIENKQGLFILVEDPSYTHNEVGKKMVKKLRERFVQRKVKEMNVTMHDIQIEESHQIDSVCS</sequence>
<protein>
    <submittedName>
        <fullName evidence="2">GNAT family N-acetyltransferase</fullName>
    </submittedName>
</protein>
<dbReference type="GO" id="GO:0016747">
    <property type="term" value="F:acyltransferase activity, transferring groups other than amino-acyl groups"/>
    <property type="evidence" value="ECO:0007669"/>
    <property type="project" value="InterPro"/>
</dbReference>
<dbReference type="CDD" id="cd04301">
    <property type="entry name" value="NAT_SF"/>
    <property type="match status" value="1"/>
</dbReference>
<dbReference type="AlphaFoldDB" id="A0A6N9Q5K3"/>
<dbReference type="InterPro" id="IPR016181">
    <property type="entry name" value="Acyl_CoA_acyltransferase"/>
</dbReference>
<dbReference type="Pfam" id="PF13673">
    <property type="entry name" value="Acetyltransf_10"/>
    <property type="match status" value="1"/>
</dbReference>
<gene>
    <name evidence="2" type="ORF">ERL59_14400</name>
</gene>
<proteinExistence type="predicted"/>
<comment type="caution">
    <text evidence="2">The sequence shown here is derived from an EMBL/GenBank/DDBJ whole genome shotgun (WGS) entry which is preliminary data.</text>
</comment>
<evidence type="ECO:0000313" key="2">
    <source>
        <dbReference type="EMBL" id="NBI30139.1"/>
    </source>
</evidence>
<dbReference type="EMBL" id="SIJB01000029">
    <property type="protein sequence ID" value="NBI30139.1"/>
    <property type="molecule type" value="Genomic_DNA"/>
</dbReference>
<dbReference type="Gene3D" id="3.40.630.30">
    <property type="match status" value="1"/>
</dbReference>
<accession>A0A6N9Q5K3</accession>
<dbReference type="InterPro" id="IPR000182">
    <property type="entry name" value="GNAT_dom"/>
</dbReference>